<protein>
    <submittedName>
        <fullName evidence="1">Uncharacterized protein</fullName>
    </submittedName>
</protein>
<name>A0A1Z4LS13_9CYAN</name>
<proteinExistence type="predicted"/>
<accession>A0A1Z4LS13</accession>
<dbReference type="AlphaFoldDB" id="A0A1Z4LS13"/>
<organism evidence="1 2">
    <name type="scientific">Calothrix parasitica NIES-267</name>
    <dbReference type="NCBI Taxonomy" id="1973488"/>
    <lineage>
        <taxon>Bacteria</taxon>
        <taxon>Bacillati</taxon>
        <taxon>Cyanobacteriota</taxon>
        <taxon>Cyanophyceae</taxon>
        <taxon>Nostocales</taxon>
        <taxon>Calotrichaceae</taxon>
        <taxon>Calothrix</taxon>
    </lineage>
</organism>
<dbReference type="EMBL" id="AP018227">
    <property type="protein sequence ID" value="BAY84035.1"/>
    <property type="molecule type" value="Genomic_DNA"/>
</dbReference>
<sequence length="49" mass="5556">MTGNRFNLKTMKKIGSDYQDLAEETPLNVMVVPVKTDLKLITDICEKNV</sequence>
<evidence type="ECO:0000313" key="2">
    <source>
        <dbReference type="Proteomes" id="UP000218418"/>
    </source>
</evidence>
<keyword evidence="2" id="KW-1185">Reference proteome</keyword>
<reference evidence="1 2" key="1">
    <citation type="submission" date="2017-06" db="EMBL/GenBank/DDBJ databases">
        <title>Genome sequencing of cyanobaciteial culture collection at National Institute for Environmental Studies (NIES).</title>
        <authorList>
            <person name="Hirose Y."/>
            <person name="Shimura Y."/>
            <person name="Fujisawa T."/>
            <person name="Nakamura Y."/>
            <person name="Kawachi M."/>
        </authorList>
    </citation>
    <scope>NUCLEOTIDE SEQUENCE [LARGE SCALE GENOMIC DNA]</scope>
    <source>
        <strain evidence="1 2">NIES-267</strain>
    </source>
</reference>
<evidence type="ECO:0000313" key="1">
    <source>
        <dbReference type="EMBL" id="BAY84035.1"/>
    </source>
</evidence>
<gene>
    <name evidence="1" type="ORF">NIES267_35300</name>
</gene>
<dbReference type="Proteomes" id="UP000218418">
    <property type="component" value="Chromosome"/>
</dbReference>